<dbReference type="InterPro" id="IPR000014">
    <property type="entry name" value="PAS"/>
</dbReference>
<keyword evidence="4" id="KW-0808">Transferase</keyword>
<evidence type="ECO:0000256" key="1">
    <source>
        <dbReference type="ARBA" id="ARBA00000085"/>
    </source>
</evidence>
<evidence type="ECO:0000313" key="11">
    <source>
        <dbReference type="EMBL" id="QKD45882.1"/>
    </source>
</evidence>
<dbReference type="AlphaFoldDB" id="A0A858ZYY2"/>
<dbReference type="SUPFAM" id="SSF55785">
    <property type="entry name" value="PYP-like sensor domain (PAS domain)"/>
    <property type="match status" value="1"/>
</dbReference>
<dbReference type="EMBL" id="CP051298">
    <property type="protein sequence ID" value="QKD45882.1"/>
    <property type="molecule type" value="Genomic_DNA"/>
</dbReference>
<name>A0A858ZYY2_9BURK</name>
<evidence type="ECO:0000256" key="7">
    <source>
        <dbReference type="ARBA" id="ARBA00022840"/>
    </source>
</evidence>
<dbReference type="GO" id="GO:0005524">
    <property type="term" value="F:ATP binding"/>
    <property type="evidence" value="ECO:0007669"/>
    <property type="project" value="UniProtKB-KW"/>
</dbReference>
<evidence type="ECO:0000256" key="5">
    <source>
        <dbReference type="ARBA" id="ARBA00022741"/>
    </source>
</evidence>
<dbReference type="EC" id="2.7.13.3" evidence="2"/>
<dbReference type="InterPro" id="IPR035965">
    <property type="entry name" value="PAS-like_dom_sf"/>
</dbReference>
<evidence type="ECO:0000256" key="4">
    <source>
        <dbReference type="ARBA" id="ARBA00022679"/>
    </source>
</evidence>
<dbReference type="PANTHER" id="PTHR41523:SF8">
    <property type="entry name" value="ETHYLENE RESPONSE SENSOR PROTEIN"/>
    <property type="match status" value="1"/>
</dbReference>
<keyword evidence="9" id="KW-0812">Transmembrane</keyword>
<dbReference type="Pfam" id="PF07568">
    <property type="entry name" value="HisKA_2"/>
    <property type="match status" value="1"/>
</dbReference>
<dbReference type="Gene3D" id="3.30.450.20">
    <property type="entry name" value="PAS domain"/>
    <property type="match status" value="1"/>
</dbReference>
<dbReference type="NCBIfam" id="TIGR00229">
    <property type="entry name" value="sensory_box"/>
    <property type="match status" value="1"/>
</dbReference>
<dbReference type="InterPro" id="IPR036890">
    <property type="entry name" value="HATPase_C_sf"/>
</dbReference>
<dbReference type="Pfam" id="PF13581">
    <property type="entry name" value="HATPase_c_2"/>
    <property type="match status" value="1"/>
</dbReference>
<evidence type="ECO:0000256" key="6">
    <source>
        <dbReference type="ARBA" id="ARBA00022777"/>
    </source>
</evidence>
<dbReference type="PANTHER" id="PTHR41523">
    <property type="entry name" value="TWO-COMPONENT SYSTEM SENSOR PROTEIN"/>
    <property type="match status" value="1"/>
</dbReference>
<evidence type="ECO:0000256" key="9">
    <source>
        <dbReference type="SAM" id="Phobius"/>
    </source>
</evidence>
<keyword evidence="9" id="KW-0472">Membrane</keyword>
<keyword evidence="3" id="KW-0597">Phosphoprotein</keyword>
<reference evidence="11 12" key="1">
    <citation type="submission" date="2020-05" db="EMBL/GenBank/DDBJ databases">
        <title>Complete genome sequence of Alicycliphilus denitrificans DP3.</title>
        <authorList>
            <person name="Chen X."/>
        </authorList>
    </citation>
    <scope>NUCLEOTIDE SEQUENCE [LARGE SCALE GENOMIC DNA]</scope>
    <source>
        <strain evidence="11 12">DP3</strain>
    </source>
</reference>
<keyword evidence="9" id="KW-1133">Transmembrane helix</keyword>
<feature type="transmembrane region" description="Helical" evidence="9">
    <location>
        <begin position="116"/>
        <end position="137"/>
    </location>
</feature>
<keyword evidence="7" id="KW-0067">ATP-binding</keyword>
<feature type="transmembrane region" description="Helical" evidence="9">
    <location>
        <begin position="67"/>
        <end position="96"/>
    </location>
</feature>
<dbReference type="GO" id="GO:0004673">
    <property type="term" value="F:protein histidine kinase activity"/>
    <property type="evidence" value="ECO:0007669"/>
    <property type="project" value="UniProtKB-EC"/>
</dbReference>
<dbReference type="InterPro" id="IPR003594">
    <property type="entry name" value="HATPase_dom"/>
</dbReference>
<evidence type="ECO:0000313" key="12">
    <source>
        <dbReference type="Proteomes" id="UP000500755"/>
    </source>
</evidence>
<feature type="transmembrane region" description="Helical" evidence="9">
    <location>
        <begin position="38"/>
        <end position="55"/>
    </location>
</feature>
<comment type="catalytic activity">
    <reaction evidence="1">
        <text>ATP + protein L-histidine = ADP + protein N-phospho-L-histidine.</text>
        <dbReference type="EC" id="2.7.13.3"/>
    </reaction>
</comment>
<evidence type="ECO:0000256" key="3">
    <source>
        <dbReference type="ARBA" id="ARBA00022553"/>
    </source>
</evidence>
<evidence type="ECO:0000256" key="8">
    <source>
        <dbReference type="SAM" id="MobiDB-lite"/>
    </source>
</evidence>
<dbReference type="Pfam" id="PF13426">
    <property type="entry name" value="PAS_9"/>
    <property type="match status" value="1"/>
</dbReference>
<dbReference type="Gene3D" id="3.30.565.10">
    <property type="entry name" value="Histidine kinase-like ATPase, C-terminal domain"/>
    <property type="match status" value="1"/>
</dbReference>
<accession>A0A858ZYY2</accession>
<evidence type="ECO:0000256" key="2">
    <source>
        <dbReference type="ARBA" id="ARBA00012438"/>
    </source>
</evidence>
<keyword evidence="6" id="KW-0418">Kinase</keyword>
<dbReference type="Proteomes" id="UP000500755">
    <property type="component" value="Chromosome"/>
</dbReference>
<dbReference type="SUPFAM" id="SSF55874">
    <property type="entry name" value="ATPase domain of HSP90 chaperone/DNA topoisomerase II/histidine kinase"/>
    <property type="match status" value="1"/>
</dbReference>
<proteinExistence type="predicted"/>
<keyword evidence="5" id="KW-0547">Nucleotide-binding</keyword>
<evidence type="ECO:0000259" key="10">
    <source>
        <dbReference type="PROSITE" id="PS50112"/>
    </source>
</evidence>
<feature type="region of interest" description="Disordered" evidence="8">
    <location>
        <begin position="200"/>
        <end position="221"/>
    </location>
</feature>
<dbReference type="CDD" id="cd00130">
    <property type="entry name" value="PAS"/>
    <property type="match status" value="1"/>
</dbReference>
<organism evidence="11 12">
    <name type="scientific">Alicycliphilus denitrificans</name>
    <dbReference type="NCBI Taxonomy" id="179636"/>
    <lineage>
        <taxon>Bacteria</taxon>
        <taxon>Pseudomonadati</taxon>
        <taxon>Pseudomonadota</taxon>
        <taxon>Betaproteobacteria</taxon>
        <taxon>Burkholderiales</taxon>
        <taxon>Comamonadaceae</taxon>
        <taxon>Alicycliphilus</taxon>
    </lineage>
</organism>
<sequence>MRWLRRRGGAVAGMVLTAPSQQRAWRRGVAWHRVAEGVLVYALAFAAGQVIFLGWGGEQWRPLAHAYWQFLFVAWAGMRLGLAGTAGLLCLVAVQAGWGTLQRQGFFAQDLQASGGLGYGAYIVILSIVGMALAFYLDMLRRQRADVRIAAIAFECQEGLLITDARGVILRANRSFLAMSGYAAHEVLGRTPHFLRAARSAQQEASDGPPPWPARQRQEWHRRKSGERYPVWFTCTPAMDSRGVVTHHVLTLTDISDWRRQKAQRRQREQAHRAALVREVHHRIKNNLQGVTGLLQTLGQRHPVLRDPITEVTGQVQSIAVLHGLQGRSRTDQVRLCELVQEVAAGVGALWGVAIAVQLPEDAGAGGLSCRIQPADAVPLALIVHELLLNAVKHGGRQHQDVQVTLNAREEPQQACLVVSNPGQWPESSSDAQVGLELVATLMPRLGASLALEQAGERAVARLCLQAPVLLPGGTDAAPESSRLAHEGAAA</sequence>
<protein>
    <recommendedName>
        <fullName evidence="2">histidine kinase</fullName>
        <ecNumber evidence="2">2.7.13.3</ecNumber>
    </recommendedName>
</protein>
<dbReference type="InterPro" id="IPR011495">
    <property type="entry name" value="Sig_transdc_His_kin_sub2_dim/P"/>
</dbReference>
<dbReference type="PROSITE" id="PS50112">
    <property type="entry name" value="PAS"/>
    <property type="match status" value="1"/>
</dbReference>
<gene>
    <name evidence="11" type="ORF">HF896_20715</name>
</gene>
<feature type="domain" description="PAS" evidence="10">
    <location>
        <begin position="160"/>
        <end position="191"/>
    </location>
</feature>